<feature type="transmembrane region" description="Helical" evidence="1">
    <location>
        <begin position="145"/>
        <end position="169"/>
    </location>
</feature>
<dbReference type="RefSeq" id="WP_105037555.1">
    <property type="nucleotide sequence ID" value="NZ_PPSL01000001.1"/>
</dbReference>
<feature type="transmembrane region" description="Helical" evidence="1">
    <location>
        <begin position="86"/>
        <end position="106"/>
    </location>
</feature>
<dbReference type="GO" id="GO:0016717">
    <property type="term" value="F:oxidoreductase activity, acting on paired donors, with oxidation of a pair of donors resulting in the reduction of molecular oxygen to two molecules of water"/>
    <property type="evidence" value="ECO:0007669"/>
    <property type="project" value="TreeGrafter"/>
</dbReference>
<dbReference type="EMBL" id="PPSL01000001">
    <property type="protein sequence ID" value="PQJ12672.1"/>
    <property type="molecule type" value="Genomic_DNA"/>
</dbReference>
<dbReference type="GO" id="GO:0016020">
    <property type="term" value="C:membrane"/>
    <property type="evidence" value="ECO:0007669"/>
    <property type="project" value="TreeGrafter"/>
</dbReference>
<evidence type="ECO:0000313" key="3">
    <source>
        <dbReference type="EMBL" id="PQJ12672.1"/>
    </source>
</evidence>
<dbReference type="GO" id="GO:0006629">
    <property type="term" value="P:lipid metabolic process"/>
    <property type="evidence" value="ECO:0007669"/>
    <property type="project" value="InterPro"/>
</dbReference>
<keyword evidence="1" id="KW-0812">Transmembrane</keyword>
<feature type="transmembrane region" description="Helical" evidence="1">
    <location>
        <begin position="207"/>
        <end position="227"/>
    </location>
</feature>
<dbReference type="InterPro" id="IPR012171">
    <property type="entry name" value="Fatty_acid_desaturase"/>
</dbReference>
<keyword evidence="1" id="KW-0472">Membrane</keyword>
<evidence type="ECO:0000256" key="1">
    <source>
        <dbReference type="SAM" id="Phobius"/>
    </source>
</evidence>
<dbReference type="InterPro" id="IPR005804">
    <property type="entry name" value="FA_desaturase_dom"/>
</dbReference>
<evidence type="ECO:0000259" key="2">
    <source>
        <dbReference type="Pfam" id="PF00487"/>
    </source>
</evidence>
<dbReference type="Proteomes" id="UP000239872">
    <property type="component" value="Unassembled WGS sequence"/>
</dbReference>
<dbReference type="PANTHER" id="PTHR19353">
    <property type="entry name" value="FATTY ACID DESATURASE 2"/>
    <property type="match status" value="1"/>
</dbReference>
<name>A0A2S7T0G4_9BACT</name>
<evidence type="ECO:0000313" key="4">
    <source>
        <dbReference type="Proteomes" id="UP000239872"/>
    </source>
</evidence>
<accession>A0A2S7T0G4</accession>
<reference evidence="3 4" key="1">
    <citation type="submission" date="2018-01" db="EMBL/GenBank/DDBJ databases">
        <title>A novel member of the phylum Bacteroidetes isolated from glacier ice.</title>
        <authorList>
            <person name="Liu Q."/>
            <person name="Xin Y.-H."/>
        </authorList>
    </citation>
    <scope>NUCLEOTIDE SEQUENCE [LARGE SCALE GENOMIC DNA]</scope>
    <source>
        <strain evidence="3 4">RB1R16</strain>
    </source>
</reference>
<sequence>MLSGKELILATKPFAKEIRWKSWYTTLTSFCLLIASLLGTIYFPVIGGIPPIYGRILCSIFSALMLARVFIIFHDYQHHTILRNSYFANVLFTLFGVYMITPPSIWKRSHDHHHNNNAKLYSASIGSFPIMTRQKFMEANKEDKFYYLAVRHPLNMFLAYFTTFLYGMCIQSFMSNFRKHWDSLVVVIVHVSLAVFLFVHFGWLTWFLTFFIPFFISHMLGSYLFYAQHNFPGVRFRNNVDWNYVNAALESSSYMPMNPFMQWVTANIGFHHIHHLNSKIPFYRLPEAMAKIPELQQAKTTRLTPSEIIACLKLKAWDPEQDKMIGFDELYAEVS</sequence>
<gene>
    <name evidence="3" type="ORF">CJD36_002710</name>
</gene>
<feature type="domain" description="Fatty acid desaturase" evidence="2">
    <location>
        <begin position="56"/>
        <end position="295"/>
    </location>
</feature>
<feature type="transmembrane region" description="Helical" evidence="1">
    <location>
        <begin position="22"/>
        <end position="46"/>
    </location>
</feature>
<dbReference type="Pfam" id="PF00487">
    <property type="entry name" value="FA_desaturase"/>
    <property type="match status" value="1"/>
</dbReference>
<keyword evidence="4" id="KW-1185">Reference proteome</keyword>
<dbReference type="PANTHER" id="PTHR19353:SF73">
    <property type="entry name" value="FATTY ACID DESATURASE"/>
    <property type="match status" value="1"/>
</dbReference>
<dbReference type="OrthoDB" id="9769653at2"/>
<feature type="transmembrane region" description="Helical" evidence="1">
    <location>
        <begin position="52"/>
        <end position="74"/>
    </location>
</feature>
<protein>
    <submittedName>
        <fullName evidence="3">Fatty acid desaturase</fullName>
    </submittedName>
</protein>
<proteinExistence type="predicted"/>
<comment type="caution">
    <text evidence="3">The sequence shown here is derived from an EMBL/GenBank/DDBJ whole genome shotgun (WGS) entry which is preliminary data.</text>
</comment>
<organism evidence="3 4">
    <name type="scientific">Flavipsychrobacter stenotrophus</name>
    <dbReference type="NCBI Taxonomy" id="2077091"/>
    <lineage>
        <taxon>Bacteria</taxon>
        <taxon>Pseudomonadati</taxon>
        <taxon>Bacteroidota</taxon>
        <taxon>Chitinophagia</taxon>
        <taxon>Chitinophagales</taxon>
        <taxon>Chitinophagaceae</taxon>
        <taxon>Flavipsychrobacter</taxon>
    </lineage>
</organism>
<dbReference type="AlphaFoldDB" id="A0A2S7T0G4"/>
<keyword evidence="1" id="KW-1133">Transmembrane helix</keyword>
<feature type="transmembrane region" description="Helical" evidence="1">
    <location>
        <begin position="181"/>
        <end position="201"/>
    </location>
</feature>